<dbReference type="EMBL" id="CYYA01000004">
    <property type="protein sequence ID" value="CUM86685.1"/>
    <property type="molecule type" value="Genomic_DNA"/>
</dbReference>
<feature type="transmembrane region" description="Helical" evidence="1">
    <location>
        <begin position="130"/>
        <end position="149"/>
    </location>
</feature>
<feature type="transmembrane region" description="Helical" evidence="1">
    <location>
        <begin position="296"/>
        <end position="317"/>
    </location>
</feature>
<keyword evidence="3" id="KW-0378">Hydrolase</keyword>
<keyword evidence="1" id="KW-0472">Membrane</keyword>
<keyword evidence="1" id="KW-1133">Transmembrane helix</keyword>
<keyword evidence="3" id="KW-0645">Protease</keyword>
<dbReference type="PANTHER" id="PTHR36435:SF1">
    <property type="entry name" value="CAAX AMINO TERMINAL PROTEASE FAMILY PROTEIN"/>
    <property type="match status" value="1"/>
</dbReference>
<feature type="transmembrane region" description="Helical" evidence="1">
    <location>
        <begin position="158"/>
        <end position="176"/>
    </location>
</feature>
<dbReference type="STRING" id="39490.ERS852448_00840"/>
<dbReference type="PANTHER" id="PTHR36435">
    <property type="entry name" value="SLR1288 PROTEIN"/>
    <property type="match status" value="1"/>
</dbReference>
<name>A0A173SA07_EUBRA</name>
<dbReference type="GeneID" id="97391316"/>
<dbReference type="GO" id="GO:0080120">
    <property type="term" value="P:CAAX-box protein maturation"/>
    <property type="evidence" value="ECO:0007669"/>
    <property type="project" value="UniProtKB-ARBA"/>
</dbReference>
<dbReference type="AlphaFoldDB" id="A0A173SA07"/>
<dbReference type="GO" id="GO:0004175">
    <property type="term" value="F:endopeptidase activity"/>
    <property type="evidence" value="ECO:0007669"/>
    <property type="project" value="UniProtKB-ARBA"/>
</dbReference>
<dbReference type="Pfam" id="PF02517">
    <property type="entry name" value="Rce1-like"/>
    <property type="match status" value="1"/>
</dbReference>
<evidence type="ECO:0000256" key="1">
    <source>
        <dbReference type="SAM" id="Phobius"/>
    </source>
</evidence>
<feature type="domain" description="CAAX prenyl protease 2/Lysostaphin resistance protein A-like" evidence="2">
    <location>
        <begin position="129"/>
        <end position="215"/>
    </location>
</feature>
<dbReference type="Proteomes" id="UP000095492">
    <property type="component" value="Unassembled WGS sequence"/>
</dbReference>
<proteinExistence type="predicted"/>
<dbReference type="RefSeq" id="WP_055289546.1">
    <property type="nucleotide sequence ID" value="NZ_CP173382.1"/>
</dbReference>
<dbReference type="InterPro" id="IPR052710">
    <property type="entry name" value="CAAX_protease"/>
</dbReference>
<evidence type="ECO:0000313" key="4">
    <source>
        <dbReference type="Proteomes" id="UP000095492"/>
    </source>
</evidence>
<dbReference type="InterPro" id="IPR003675">
    <property type="entry name" value="Rce1/LyrA-like_dom"/>
</dbReference>
<sequence>MDDKRFFSRVGFSYFMMVVLTVAVQFLLSLLVSLIAPQAAGLPVTSWLLAMVPLYLVAIPVCAKMMQALPNMQLYRNEMRPGQWIRTLCICIFVMYVGNIIGNAVSALIAQGTGLDLSFELEELLSQGSPWFTLLFSVVLAPVMEELIFRKVLIDRTIVYGDKAAVVLSGLLFGVFHGNFHQFFYAFGLGCIFAYVYIRTGKLKYTISLHMTVNMLGGFLSSLLLQQLNYSAWDTSDPYAYIDMMFNHAGAVLGLVILEISMIIMGIAGLIFFAVSVKKLEWRSGEYERPFHEMAGAMFGNPGMILFLLSGVCLFVLDML</sequence>
<feature type="transmembrane region" description="Helical" evidence="1">
    <location>
        <begin position="42"/>
        <end position="63"/>
    </location>
</feature>
<accession>A0A173SA07</accession>
<protein>
    <submittedName>
        <fullName evidence="3">Exosortase E/protease, VPEID-CTERM system</fullName>
    </submittedName>
</protein>
<dbReference type="OrthoDB" id="9782250at2"/>
<organism evidence="3 4">
    <name type="scientific">Eubacterium ramulus</name>
    <dbReference type="NCBI Taxonomy" id="39490"/>
    <lineage>
        <taxon>Bacteria</taxon>
        <taxon>Bacillati</taxon>
        <taxon>Bacillota</taxon>
        <taxon>Clostridia</taxon>
        <taxon>Eubacteriales</taxon>
        <taxon>Eubacteriaceae</taxon>
        <taxon>Eubacterium</taxon>
    </lineage>
</organism>
<feature type="transmembrane region" description="Helical" evidence="1">
    <location>
        <begin position="245"/>
        <end position="275"/>
    </location>
</feature>
<feature type="transmembrane region" description="Helical" evidence="1">
    <location>
        <begin position="12"/>
        <end position="36"/>
    </location>
</feature>
<feature type="transmembrane region" description="Helical" evidence="1">
    <location>
        <begin position="205"/>
        <end position="225"/>
    </location>
</feature>
<dbReference type="GO" id="GO:0006508">
    <property type="term" value="P:proteolysis"/>
    <property type="evidence" value="ECO:0007669"/>
    <property type="project" value="UniProtKB-KW"/>
</dbReference>
<gene>
    <name evidence="3" type="ORF">ERS852448_00840</name>
</gene>
<keyword evidence="1" id="KW-0812">Transmembrane</keyword>
<feature type="transmembrane region" description="Helical" evidence="1">
    <location>
        <begin position="84"/>
        <end position="110"/>
    </location>
</feature>
<reference evidence="3 4" key="1">
    <citation type="submission" date="2015-09" db="EMBL/GenBank/DDBJ databases">
        <authorList>
            <consortium name="Pathogen Informatics"/>
        </authorList>
    </citation>
    <scope>NUCLEOTIDE SEQUENCE [LARGE SCALE GENOMIC DNA]</scope>
    <source>
        <strain evidence="3 4">2789STDY5608891</strain>
    </source>
</reference>
<evidence type="ECO:0000313" key="3">
    <source>
        <dbReference type="EMBL" id="CUM86685.1"/>
    </source>
</evidence>
<evidence type="ECO:0000259" key="2">
    <source>
        <dbReference type="Pfam" id="PF02517"/>
    </source>
</evidence>